<evidence type="ECO:0000313" key="2">
    <source>
        <dbReference type="EMBL" id="CAL4995052.1"/>
    </source>
</evidence>
<dbReference type="AlphaFoldDB" id="A0ABC9B6N3"/>
<dbReference type="Pfam" id="PF07762">
    <property type="entry name" value="DUF1618"/>
    <property type="match status" value="1"/>
</dbReference>
<name>A0ABC9B6N3_9POAL</name>
<dbReference type="Proteomes" id="UP001497457">
    <property type="component" value="Chromosome 24b"/>
</dbReference>
<evidence type="ECO:0000313" key="3">
    <source>
        <dbReference type="Proteomes" id="UP001497457"/>
    </source>
</evidence>
<evidence type="ECO:0000259" key="1">
    <source>
        <dbReference type="Pfam" id="PF07762"/>
    </source>
</evidence>
<accession>A0ABC9B6N3</accession>
<reference evidence="2 3" key="2">
    <citation type="submission" date="2024-10" db="EMBL/GenBank/DDBJ databases">
        <authorList>
            <person name="Ryan C."/>
        </authorList>
    </citation>
    <scope>NUCLEOTIDE SEQUENCE [LARGE SCALE GENOMIC DNA]</scope>
</reference>
<dbReference type="EMBL" id="OZ075134">
    <property type="protein sequence ID" value="CAL4995052.1"/>
    <property type="molecule type" value="Genomic_DNA"/>
</dbReference>
<keyword evidence="3" id="KW-1185">Reference proteome</keyword>
<dbReference type="PANTHER" id="PTHR33074">
    <property type="entry name" value="EXPRESSED PROTEIN-RELATED"/>
    <property type="match status" value="1"/>
</dbReference>
<gene>
    <name evidence="2" type="ORF">URODEC1_LOCUS62185</name>
</gene>
<protein>
    <recommendedName>
        <fullName evidence="1">DUF1618 domain-containing protein</fullName>
    </recommendedName>
</protein>
<dbReference type="InterPro" id="IPR011676">
    <property type="entry name" value="DUF1618"/>
</dbReference>
<sequence length="381" mass="42133">METLTNSRAAVDPPAASLPRWVLLNHYVSTADTDPSVADVTTAASSCTSSGLSFSVSFAPVATPATSRFYCYWIGGAPDEFDHNRKDLRIIAAHDDVVLIRTSVPDSRSAFCTNDYFLYETGSAARPPLLSLLPCCDLDMKDTGVLRRGEGEVIVAQLVVMYDNEKGLRDTAEICVLRQGGDWDLKQLPIVHHEGSKLPKWPRLDAVIPVGIRFMCWVDYASGLFVCDITDTSPEVIRYIALPVPPPESSIVVATTTGLIGPTAAICFAFNVTTWTLNLRTEGPIAWVKDGVLDCDELWQLPNYGCLPRVAPKYPIISSDNPDIICFVICEKPYLIDDDDADETEWMLQINTRSKELLSVVRGDTNPYIDSRLPAKLRWQQ</sequence>
<feature type="domain" description="DUF1618" evidence="1">
    <location>
        <begin position="268"/>
        <end position="326"/>
    </location>
</feature>
<organism evidence="2 3">
    <name type="scientific">Urochloa decumbens</name>
    <dbReference type="NCBI Taxonomy" id="240449"/>
    <lineage>
        <taxon>Eukaryota</taxon>
        <taxon>Viridiplantae</taxon>
        <taxon>Streptophyta</taxon>
        <taxon>Embryophyta</taxon>
        <taxon>Tracheophyta</taxon>
        <taxon>Spermatophyta</taxon>
        <taxon>Magnoliopsida</taxon>
        <taxon>Liliopsida</taxon>
        <taxon>Poales</taxon>
        <taxon>Poaceae</taxon>
        <taxon>PACMAD clade</taxon>
        <taxon>Panicoideae</taxon>
        <taxon>Panicodae</taxon>
        <taxon>Paniceae</taxon>
        <taxon>Melinidinae</taxon>
        <taxon>Urochloa</taxon>
    </lineage>
</organism>
<dbReference type="PANTHER" id="PTHR33074:SF129">
    <property type="entry name" value="DUF1618 DOMAIN-CONTAINING PROTEIN"/>
    <property type="match status" value="1"/>
</dbReference>
<reference evidence="3" key="1">
    <citation type="submission" date="2024-06" db="EMBL/GenBank/DDBJ databases">
        <authorList>
            <person name="Ryan C."/>
        </authorList>
    </citation>
    <scope>NUCLEOTIDE SEQUENCE [LARGE SCALE GENOMIC DNA]</scope>
</reference>
<proteinExistence type="predicted"/>